<dbReference type="Pfam" id="PF18947">
    <property type="entry name" value="HAMP_2"/>
    <property type="match status" value="3"/>
</dbReference>
<dbReference type="GO" id="GO:0005886">
    <property type="term" value="C:plasma membrane"/>
    <property type="evidence" value="ECO:0007669"/>
    <property type="project" value="UniProtKB-SubCell"/>
</dbReference>
<keyword evidence="13" id="KW-0175">Coiled coil</keyword>
<keyword evidence="9" id="KW-1133">Transmembrane helix</keyword>
<evidence type="ECO:0000256" key="10">
    <source>
        <dbReference type="ARBA" id="ARBA00023012"/>
    </source>
</evidence>
<keyword evidence="7" id="KW-0812">Transmembrane</keyword>
<dbReference type="InterPro" id="IPR001789">
    <property type="entry name" value="Sig_transdc_resp-reg_receiver"/>
</dbReference>
<dbReference type="Pfam" id="PF02518">
    <property type="entry name" value="HATPase_c"/>
    <property type="match status" value="1"/>
</dbReference>
<dbReference type="SUPFAM" id="SSF47384">
    <property type="entry name" value="Homodimeric domain of signal transducing histidine kinase"/>
    <property type="match status" value="1"/>
</dbReference>
<feature type="domain" description="HAMP" evidence="17">
    <location>
        <begin position="145"/>
        <end position="199"/>
    </location>
</feature>
<feature type="compositionally biased region" description="Basic and acidic residues" evidence="14">
    <location>
        <begin position="38"/>
        <end position="52"/>
    </location>
</feature>
<dbReference type="Gene3D" id="1.10.287.130">
    <property type="match status" value="1"/>
</dbReference>
<dbReference type="InterPro" id="IPR029016">
    <property type="entry name" value="GAF-like_dom_sf"/>
</dbReference>
<evidence type="ECO:0000256" key="8">
    <source>
        <dbReference type="ARBA" id="ARBA00022777"/>
    </source>
</evidence>
<feature type="domain" description="HAMP" evidence="17">
    <location>
        <begin position="423"/>
        <end position="475"/>
    </location>
</feature>
<dbReference type="PROSITE" id="PS50885">
    <property type="entry name" value="HAMP"/>
    <property type="match status" value="7"/>
</dbReference>
<dbReference type="SMART" id="SM00388">
    <property type="entry name" value="HisKA"/>
    <property type="match status" value="1"/>
</dbReference>
<evidence type="ECO:0000256" key="5">
    <source>
        <dbReference type="ARBA" id="ARBA00022553"/>
    </source>
</evidence>
<comment type="catalytic activity">
    <reaction evidence="1">
        <text>ATP + protein L-histidine = ADP + protein N-phospho-L-histidine.</text>
        <dbReference type="EC" id="2.7.13.3"/>
    </reaction>
</comment>
<dbReference type="Pfam" id="PF00512">
    <property type="entry name" value="HisKA"/>
    <property type="match status" value="1"/>
</dbReference>
<sequence length="1437" mass="156578">MRRRLVASSRDAKPNNRTAGNGRTGPRRTSEKLQQQEQEARKADTPTVPEERCYTESQLRPLLDALIAWRDGDFQHRLDIYEPGILGEIVTVHNQLAARREHLSDELKRVHTEIALEGRFNERLNPGPGSAAWAETLTGVNRLLDALVQPMTDASEVIEAVARGDLSRTVAIDDNSRGDVRRLGLAINSMVELLSKFTSEVTRVAREVGTEGRLGGRANIEGMSGSWRDLTDAVNTMSSRVSDQVRDIALVTTAVARGDLTRQVTIDAVGEMLELKNTVNTMVDQLSAFADEVTRVAREVGTEGELGGQARVRGVSGVWKDLTDNVNVMASNLTTQVRAIAVVATAVAQGDLSKKITADAQGEVRELKDTLNTMVDRLSLFADEVTRVAREVGTEGRLGGRAEVKGVSGVWKDLTDNVNSMANNLTYQVRNIAEVTKAVANGDLSKKIDVDAQGEVLELKSTLNTMVDQLSAFADQVTRVAREVGTEGRLGGQAHVRGVSGVWKDLTDNVNLMATNLTTQVRQIAGVATAVAQGDLSKKVTSDAQGEVQELKDTLNNMVDQLSLFADEVTRVAREVGNEGRLGGQARVRGVSGVWKDLTDNVNSMANNLTYQVRNIAEVTTAVARGDMSKKIDVDAQGEILTLKNTINRMVDQLSAFSSEVTRVAREVGSEGQLGGQARVEGVEGTWKRLTESVNLLADNLTTQVRAIAEVTSAVAQGDLTRSITVDAQGELAQLKNNINTMVSNLRQTTRANQEQDWLKSNLARIAQLMQGHRDLMEVARLIMSELTPLVSAGYGACYLVDAGADGSAELTLIAGYGLRRGAVTGQRFQVGEGLVGQAALERKRILITETPPDYIQIASGLGQAAPAQVVVIPILFENQALGVLELASFTRFSEVHLDFLEQLVETIGVTINTIIANSRTEALLDESQRLATELQERSDELQRQQEELRRSNAELEDKAALLAKQNRAIEIQNFQIEQARRTLEERAEQLAVSARYKSEFLANMSHELRTPLNSLLVLAKLLSENPDGNLTPQQVEFARTIHGAGSALLQLINDILDLSKVEAGRMDVHPQDLPMNKLTEYVEATFTPLAQDKGLTFAVETSGDVPERLYADEQRLQQILRNLLSNAVKFTPEGEVKLKVSKAAPDVPFADETLRGGQNVIAFSVVDTGIGIAPDKLRVIFESFRQADGTTSRKYGGTGLGLSICREIARLLGGEIHARSEPGVGSTFTFYLPESYTGPLASRDGGVVVPGGTVAAARPPLEEPETARGDDILPEVPLPEELPLPQLTEVETAPVHPDDDPLNGAKILIVDDDIRNVFALTSVLERHGAQIVYAENGREGIEQLERNEDVALVLMDIMMPEMDGWATTSAIRRMPQFADLPIIALTAKVMRGDREKSIASGASDYVPKPVDVDRLLERLRGWLSRRRPGNSPERNS</sequence>
<dbReference type="FunFam" id="3.30.565.10:FF:000010">
    <property type="entry name" value="Sensor histidine kinase RcsC"/>
    <property type="match status" value="1"/>
</dbReference>
<keyword evidence="10" id="KW-0902">Two-component regulatory system</keyword>
<feature type="modified residue" description="4-aspartylphosphate" evidence="12">
    <location>
        <position position="1357"/>
    </location>
</feature>
<feature type="coiled-coil region" evidence="13">
    <location>
        <begin position="541"/>
        <end position="568"/>
    </location>
</feature>
<dbReference type="SUPFAM" id="SSF58104">
    <property type="entry name" value="Methyl-accepting chemotaxis protein (MCP) signaling domain"/>
    <property type="match status" value="3"/>
</dbReference>
<gene>
    <name evidence="18" type="ORF">D5H75_16220</name>
</gene>
<evidence type="ECO:0000256" key="6">
    <source>
        <dbReference type="ARBA" id="ARBA00022679"/>
    </source>
</evidence>
<dbReference type="Gene3D" id="1.20.120.1530">
    <property type="match status" value="5"/>
</dbReference>
<dbReference type="SMART" id="SM00065">
    <property type="entry name" value="GAF"/>
    <property type="match status" value="1"/>
</dbReference>
<keyword evidence="5 12" id="KW-0597">Phosphoprotein</keyword>
<dbReference type="EC" id="2.7.13.3" evidence="4"/>
<dbReference type="Pfam" id="PF00072">
    <property type="entry name" value="Response_reg"/>
    <property type="match status" value="1"/>
</dbReference>
<evidence type="ECO:0000256" key="7">
    <source>
        <dbReference type="ARBA" id="ARBA00022692"/>
    </source>
</evidence>
<feature type="coiled-coil region" evidence="13">
    <location>
        <begin position="918"/>
        <end position="973"/>
    </location>
</feature>
<reference evidence="18 19" key="1">
    <citation type="submission" date="2018-09" db="EMBL/GenBank/DDBJ databases">
        <title>YIM 75507 draft genome.</title>
        <authorList>
            <person name="Tang S."/>
            <person name="Feng Y."/>
        </authorList>
    </citation>
    <scope>NUCLEOTIDE SEQUENCE [LARGE SCALE GENOMIC DNA]</scope>
    <source>
        <strain evidence="18 19">YIM 75507</strain>
    </source>
</reference>
<evidence type="ECO:0000256" key="2">
    <source>
        <dbReference type="ARBA" id="ARBA00004236"/>
    </source>
</evidence>
<dbReference type="CDD" id="cd16922">
    <property type="entry name" value="HATPase_EvgS-ArcB-TorS-like"/>
    <property type="match status" value="1"/>
</dbReference>
<dbReference type="InterPro" id="IPR003660">
    <property type="entry name" value="HAMP_dom"/>
</dbReference>
<dbReference type="Proteomes" id="UP000265768">
    <property type="component" value="Unassembled WGS sequence"/>
</dbReference>
<feature type="domain" description="HAMP" evidence="17">
    <location>
        <begin position="239"/>
        <end position="291"/>
    </location>
</feature>
<comment type="caution">
    <text evidence="18">The sequence shown here is derived from an EMBL/GenBank/DDBJ whole genome shotgun (WGS) entry which is preliminary data.</text>
</comment>
<keyword evidence="6" id="KW-0808">Transferase</keyword>
<dbReference type="InterPro" id="IPR036097">
    <property type="entry name" value="HisK_dim/P_sf"/>
</dbReference>
<dbReference type="GO" id="GO:0000155">
    <property type="term" value="F:phosphorelay sensor kinase activity"/>
    <property type="evidence" value="ECO:0007669"/>
    <property type="project" value="InterPro"/>
</dbReference>
<dbReference type="CDD" id="cd17546">
    <property type="entry name" value="REC_hyHK_CKI1_RcsC-like"/>
    <property type="match status" value="1"/>
</dbReference>
<dbReference type="PANTHER" id="PTHR45339:SF1">
    <property type="entry name" value="HYBRID SIGNAL TRANSDUCTION HISTIDINE KINASE J"/>
    <property type="match status" value="1"/>
</dbReference>
<dbReference type="InterPro" id="IPR003018">
    <property type="entry name" value="GAF"/>
</dbReference>
<dbReference type="InterPro" id="IPR005467">
    <property type="entry name" value="His_kinase_dom"/>
</dbReference>
<dbReference type="SUPFAM" id="SSF55781">
    <property type="entry name" value="GAF domain-like"/>
    <property type="match status" value="1"/>
</dbReference>
<evidence type="ECO:0000313" key="18">
    <source>
        <dbReference type="EMBL" id="RJL31984.1"/>
    </source>
</evidence>
<feature type="domain" description="HAMP" evidence="17">
    <location>
        <begin position="607"/>
        <end position="659"/>
    </location>
</feature>
<evidence type="ECO:0000256" key="13">
    <source>
        <dbReference type="SAM" id="Coils"/>
    </source>
</evidence>
<dbReference type="CDD" id="cd06225">
    <property type="entry name" value="HAMP"/>
    <property type="match status" value="7"/>
</dbReference>
<dbReference type="InterPro" id="IPR003661">
    <property type="entry name" value="HisK_dim/P_dom"/>
</dbReference>
<dbReference type="PROSITE" id="PS50109">
    <property type="entry name" value="HIS_KIN"/>
    <property type="match status" value="1"/>
</dbReference>
<dbReference type="Gene3D" id="3.40.50.2300">
    <property type="match status" value="1"/>
</dbReference>
<dbReference type="Gene3D" id="3.30.450.40">
    <property type="match status" value="1"/>
</dbReference>
<feature type="domain" description="HAMP" evidence="17">
    <location>
        <begin position="331"/>
        <end position="383"/>
    </location>
</feature>
<feature type="region of interest" description="Disordered" evidence="14">
    <location>
        <begin position="1"/>
        <end position="52"/>
    </location>
</feature>
<organism evidence="18 19">
    <name type="scientific">Bailinhaonella thermotolerans</name>
    <dbReference type="NCBI Taxonomy" id="1070861"/>
    <lineage>
        <taxon>Bacteria</taxon>
        <taxon>Bacillati</taxon>
        <taxon>Actinomycetota</taxon>
        <taxon>Actinomycetes</taxon>
        <taxon>Streptosporangiales</taxon>
        <taxon>Streptosporangiaceae</taxon>
        <taxon>Bailinhaonella</taxon>
    </lineage>
</organism>
<feature type="domain" description="HAMP" evidence="17">
    <location>
        <begin position="515"/>
        <end position="567"/>
    </location>
</feature>
<evidence type="ECO:0000256" key="9">
    <source>
        <dbReference type="ARBA" id="ARBA00022989"/>
    </source>
</evidence>
<feature type="domain" description="HAMP" evidence="17">
    <location>
        <begin position="699"/>
        <end position="751"/>
    </location>
</feature>
<dbReference type="OrthoDB" id="9810730at2"/>
<keyword evidence="8" id="KW-0418">Kinase</keyword>
<proteinExistence type="inferred from homology"/>
<evidence type="ECO:0000256" key="11">
    <source>
        <dbReference type="ARBA" id="ARBA00074306"/>
    </source>
</evidence>
<evidence type="ECO:0000256" key="3">
    <source>
        <dbReference type="ARBA" id="ARBA00006402"/>
    </source>
</evidence>
<feature type="domain" description="Response regulatory" evidence="16">
    <location>
        <begin position="1307"/>
        <end position="1424"/>
    </location>
</feature>
<dbReference type="Pfam" id="PF13185">
    <property type="entry name" value="GAF_2"/>
    <property type="match status" value="1"/>
</dbReference>
<comment type="subcellular location">
    <subcellularLocation>
        <location evidence="2">Cell membrane</location>
    </subcellularLocation>
</comment>
<evidence type="ECO:0000259" key="16">
    <source>
        <dbReference type="PROSITE" id="PS50110"/>
    </source>
</evidence>
<keyword evidence="9" id="KW-0472">Membrane</keyword>
<dbReference type="SMART" id="SM00304">
    <property type="entry name" value="HAMP"/>
    <property type="match status" value="7"/>
</dbReference>
<accession>A0A3A4AX68</accession>
<name>A0A3A4AX68_9ACTN</name>
<evidence type="ECO:0000256" key="14">
    <source>
        <dbReference type="SAM" id="MobiDB-lite"/>
    </source>
</evidence>
<feature type="domain" description="Histidine kinase" evidence="15">
    <location>
        <begin position="1004"/>
        <end position="1237"/>
    </location>
</feature>
<dbReference type="PRINTS" id="PR00344">
    <property type="entry name" value="BCTRLSENSOR"/>
</dbReference>
<evidence type="ECO:0000256" key="4">
    <source>
        <dbReference type="ARBA" id="ARBA00012438"/>
    </source>
</evidence>
<dbReference type="InterPro" id="IPR004358">
    <property type="entry name" value="Sig_transdc_His_kin-like_C"/>
</dbReference>
<dbReference type="Pfam" id="PF00672">
    <property type="entry name" value="HAMP"/>
    <property type="match status" value="4"/>
</dbReference>
<dbReference type="CDD" id="cd00082">
    <property type="entry name" value="HisKA"/>
    <property type="match status" value="1"/>
</dbReference>
<comment type="similarity">
    <text evidence="3">In the N-terminal section; belongs to the phytochrome family.</text>
</comment>
<dbReference type="InterPro" id="IPR036890">
    <property type="entry name" value="HATPase_C_sf"/>
</dbReference>
<dbReference type="SUPFAM" id="SSF55874">
    <property type="entry name" value="ATPase domain of HSP90 chaperone/DNA topoisomerase II/histidine kinase"/>
    <property type="match status" value="1"/>
</dbReference>
<dbReference type="SUPFAM" id="SSF52172">
    <property type="entry name" value="CheY-like"/>
    <property type="match status" value="1"/>
</dbReference>
<evidence type="ECO:0000259" key="15">
    <source>
        <dbReference type="PROSITE" id="PS50109"/>
    </source>
</evidence>
<keyword evidence="19" id="KW-1185">Reference proteome</keyword>
<dbReference type="EMBL" id="QZEY01000005">
    <property type="protein sequence ID" value="RJL31984.1"/>
    <property type="molecule type" value="Genomic_DNA"/>
</dbReference>
<protein>
    <recommendedName>
        <fullName evidence="11">Circadian input-output histidine kinase CikA</fullName>
        <ecNumber evidence="4">2.7.13.3</ecNumber>
    </recommendedName>
</protein>
<dbReference type="FunFam" id="1.20.120.1530:FF:000002">
    <property type="entry name" value="Two-component osmosensing histidine kinase"/>
    <property type="match status" value="3"/>
</dbReference>
<dbReference type="InterPro" id="IPR003594">
    <property type="entry name" value="HATPase_dom"/>
</dbReference>
<dbReference type="PANTHER" id="PTHR45339">
    <property type="entry name" value="HYBRID SIGNAL TRANSDUCTION HISTIDINE KINASE J"/>
    <property type="match status" value="1"/>
</dbReference>
<evidence type="ECO:0000256" key="1">
    <source>
        <dbReference type="ARBA" id="ARBA00000085"/>
    </source>
</evidence>
<dbReference type="SMART" id="SM00448">
    <property type="entry name" value="REC"/>
    <property type="match status" value="1"/>
</dbReference>
<evidence type="ECO:0000313" key="19">
    <source>
        <dbReference type="Proteomes" id="UP000265768"/>
    </source>
</evidence>
<evidence type="ECO:0000256" key="12">
    <source>
        <dbReference type="PROSITE-ProRule" id="PRU00169"/>
    </source>
</evidence>
<evidence type="ECO:0000259" key="17">
    <source>
        <dbReference type="PROSITE" id="PS50885"/>
    </source>
</evidence>
<dbReference type="Gene3D" id="3.30.565.10">
    <property type="entry name" value="Histidine kinase-like ATPase, C-terminal domain"/>
    <property type="match status" value="1"/>
</dbReference>
<dbReference type="SMART" id="SM00387">
    <property type="entry name" value="HATPase_c"/>
    <property type="match status" value="1"/>
</dbReference>
<dbReference type="InterPro" id="IPR011006">
    <property type="entry name" value="CheY-like_superfamily"/>
</dbReference>
<dbReference type="PROSITE" id="PS50110">
    <property type="entry name" value="RESPONSE_REGULATORY"/>
    <property type="match status" value="1"/>
</dbReference>